<dbReference type="EnsemblFungi" id="EJT76041">
    <property type="protein sequence ID" value="EJT76041"/>
    <property type="gene ID" value="GGTG_05965"/>
</dbReference>
<dbReference type="HOGENOM" id="CLU_2015437_0_0_1"/>
<evidence type="ECO:0000313" key="3">
    <source>
        <dbReference type="EnsemblFungi" id="EJT76041"/>
    </source>
</evidence>
<feature type="region of interest" description="Disordered" evidence="1">
    <location>
        <begin position="1"/>
        <end position="32"/>
    </location>
</feature>
<reference evidence="2" key="3">
    <citation type="submission" date="2010-09" db="EMBL/GenBank/DDBJ databases">
        <title>Annotation of Gaeumannomyces graminis var. tritici R3-111a-1.</title>
        <authorList>
            <consortium name="The Broad Institute Genome Sequencing Platform"/>
            <person name="Ma L.-J."/>
            <person name="Dead R."/>
            <person name="Young S.K."/>
            <person name="Zeng Q."/>
            <person name="Gargeya S."/>
            <person name="Fitzgerald M."/>
            <person name="Haas B."/>
            <person name="Abouelleil A."/>
            <person name="Alvarado L."/>
            <person name="Arachchi H.M."/>
            <person name="Berlin A."/>
            <person name="Brown A."/>
            <person name="Chapman S.B."/>
            <person name="Chen Z."/>
            <person name="Dunbar C."/>
            <person name="Freedman E."/>
            <person name="Gearin G."/>
            <person name="Gellesch M."/>
            <person name="Goldberg J."/>
            <person name="Griggs A."/>
            <person name="Gujja S."/>
            <person name="Heiman D."/>
            <person name="Howarth C."/>
            <person name="Larson L."/>
            <person name="Lui A."/>
            <person name="MacDonald P.J.P."/>
            <person name="Mehta T."/>
            <person name="Montmayeur A."/>
            <person name="Murphy C."/>
            <person name="Neiman D."/>
            <person name="Pearson M."/>
            <person name="Priest M."/>
            <person name="Roberts A."/>
            <person name="Saif S."/>
            <person name="Shea T."/>
            <person name="Shenoy N."/>
            <person name="Sisk P."/>
            <person name="Stolte C."/>
            <person name="Sykes S."/>
            <person name="Yandava C."/>
            <person name="Wortman J."/>
            <person name="Nusbaum C."/>
            <person name="Birren B."/>
        </authorList>
    </citation>
    <scope>NUCLEOTIDE SEQUENCE</scope>
    <source>
        <strain evidence="2">R3-111a-1</strain>
    </source>
</reference>
<accession>J3NXF9</accession>
<name>J3NXF9_GAET3</name>
<reference evidence="3" key="5">
    <citation type="submission" date="2018-04" db="UniProtKB">
        <authorList>
            <consortium name="EnsemblFungi"/>
        </authorList>
    </citation>
    <scope>IDENTIFICATION</scope>
    <source>
        <strain evidence="3">R3-111a-1</strain>
    </source>
</reference>
<keyword evidence="4" id="KW-1185">Reference proteome</keyword>
<evidence type="ECO:0000256" key="1">
    <source>
        <dbReference type="SAM" id="MobiDB-lite"/>
    </source>
</evidence>
<reference evidence="2" key="2">
    <citation type="submission" date="2010-07" db="EMBL/GenBank/DDBJ databases">
        <authorList>
            <consortium name="The Broad Institute Genome Sequencing Platform"/>
            <consortium name="Broad Institute Genome Sequencing Center for Infectious Disease"/>
            <person name="Ma L.-J."/>
            <person name="Dead R."/>
            <person name="Young S."/>
            <person name="Zeng Q."/>
            <person name="Koehrsen M."/>
            <person name="Alvarado L."/>
            <person name="Berlin A."/>
            <person name="Chapman S.B."/>
            <person name="Chen Z."/>
            <person name="Freedman E."/>
            <person name="Gellesch M."/>
            <person name="Goldberg J."/>
            <person name="Griggs A."/>
            <person name="Gujja S."/>
            <person name="Heilman E.R."/>
            <person name="Heiman D."/>
            <person name="Hepburn T."/>
            <person name="Howarth C."/>
            <person name="Jen D."/>
            <person name="Larson L."/>
            <person name="Mehta T."/>
            <person name="Neiman D."/>
            <person name="Pearson M."/>
            <person name="Roberts A."/>
            <person name="Saif S."/>
            <person name="Shea T."/>
            <person name="Shenoy N."/>
            <person name="Sisk P."/>
            <person name="Stolte C."/>
            <person name="Sykes S."/>
            <person name="Walk T."/>
            <person name="White J."/>
            <person name="Yandava C."/>
            <person name="Haas B."/>
            <person name="Nusbaum C."/>
            <person name="Birren B."/>
        </authorList>
    </citation>
    <scope>NUCLEOTIDE SEQUENCE</scope>
    <source>
        <strain evidence="2">R3-111a-1</strain>
    </source>
</reference>
<dbReference type="GeneID" id="20346423"/>
<protein>
    <submittedName>
        <fullName evidence="2 3">Uncharacterized protein</fullName>
    </submittedName>
</protein>
<dbReference type="RefSeq" id="XP_009222041.1">
    <property type="nucleotide sequence ID" value="XM_009223777.1"/>
</dbReference>
<dbReference type="Proteomes" id="UP000006039">
    <property type="component" value="Unassembled WGS sequence"/>
</dbReference>
<dbReference type="EMBL" id="GL385397">
    <property type="protein sequence ID" value="EJT76041.1"/>
    <property type="molecule type" value="Genomic_DNA"/>
</dbReference>
<proteinExistence type="predicted"/>
<reference evidence="3" key="4">
    <citation type="journal article" date="2015" name="G3 (Bethesda)">
        <title>Genome sequences of three phytopathogenic species of the Magnaporthaceae family of fungi.</title>
        <authorList>
            <person name="Okagaki L.H."/>
            <person name="Nunes C.C."/>
            <person name="Sailsbery J."/>
            <person name="Clay B."/>
            <person name="Brown D."/>
            <person name="John T."/>
            <person name="Oh Y."/>
            <person name="Young N."/>
            <person name="Fitzgerald M."/>
            <person name="Haas B.J."/>
            <person name="Zeng Q."/>
            <person name="Young S."/>
            <person name="Adiconis X."/>
            <person name="Fan L."/>
            <person name="Levin J.Z."/>
            <person name="Mitchell T.K."/>
            <person name="Okubara P.A."/>
            <person name="Farman M.L."/>
            <person name="Kohn L.M."/>
            <person name="Birren B."/>
            <person name="Ma L.-J."/>
            <person name="Dean R.A."/>
        </authorList>
    </citation>
    <scope>NUCLEOTIDE SEQUENCE</scope>
    <source>
        <strain evidence="3">R3-111a-1</strain>
    </source>
</reference>
<reference evidence="4" key="1">
    <citation type="submission" date="2010-07" db="EMBL/GenBank/DDBJ databases">
        <title>The genome sequence of Gaeumannomyces graminis var. tritici strain R3-111a-1.</title>
        <authorList>
            <consortium name="The Broad Institute Genome Sequencing Platform"/>
            <person name="Ma L.-J."/>
            <person name="Dead R."/>
            <person name="Young S."/>
            <person name="Zeng Q."/>
            <person name="Koehrsen M."/>
            <person name="Alvarado L."/>
            <person name="Berlin A."/>
            <person name="Chapman S.B."/>
            <person name="Chen Z."/>
            <person name="Freedman E."/>
            <person name="Gellesch M."/>
            <person name="Goldberg J."/>
            <person name="Griggs A."/>
            <person name="Gujja S."/>
            <person name="Heilman E.R."/>
            <person name="Heiman D."/>
            <person name="Hepburn T."/>
            <person name="Howarth C."/>
            <person name="Jen D."/>
            <person name="Larson L."/>
            <person name="Mehta T."/>
            <person name="Neiman D."/>
            <person name="Pearson M."/>
            <person name="Roberts A."/>
            <person name="Saif S."/>
            <person name="Shea T."/>
            <person name="Shenoy N."/>
            <person name="Sisk P."/>
            <person name="Stolte C."/>
            <person name="Sykes S."/>
            <person name="Walk T."/>
            <person name="White J."/>
            <person name="Yandava C."/>
            <person name="Haas B."/>
            <person name="Nusbaum C."/>
            <person name="Birren B."/>
        </authorList>
    </citation>
    <scope>NUCLEOTIDE SEQUENCE [LARGE SCALE GENOMIC DNA]</scope>
    <source>
        <strain evidence="4">R3-111a-1</strain>
    </source>
</reference>
<organism evidence="2">
    <name type="scientific">Gaeumannomyces tritici (strain R3-111a-1)</name>
    <name type="common">Wheat and barley take-all root rot fungus</name>
    <name type="synonym">Gaeumannomyces graminis var. tritici</name>
    <dbReference type="NCBI Taxonomy" id="644352"/>
    <lineage>
        <taxon>Eukaryota</taxon>
        <taxon>Fungi</taxon>
        <taxon>Dikarya</taxon>
        <taxon>Ascomycota</taxon>
        <taxon>Pezizomycotina</taxon>
        <taxon>Sordariomycetes</taxon>
        <taxon>Sordariomycetidae</taxon>
        <taxon>Magnaporthales</taxon>
        <taxon>Magnaporthaceae</taxon>
        <taxon>Gaeumannomyces</taxon>
    </lineage>
</organism>
<gene>
    <name evidence="3" type="primary">20346423</name>
    <name evidence="2" type="ORF">GGTG_05965</name>
</gene>
<dbReference type="AlphaFoldDB" id="J3NXF9"/>
<sequence length="123" mass="13352">MQAENSQESKRSRPKRSQCLARTDRGSLPVSPQSLPAGMDLCFVTARVRPTHHKVTPALSALSFRCEPATNHHTPHTPDDTATVCSAVYSATVASLPQAGEGAWVQRRQITVLDGTLNATNRF</sequence>
<evidence type="ECO:0000313" key="2">
    <source>
        <dbReference type="EMBL" id="EJT76041.1"/>
    </source>
</evidence>
<evidence type="ECO:0000313" key="4">
    <source>
        <dbReference type="Proteomes" id="UP000006039"/>
    </source>
</evidence>
<dbReference type="VEuPathDB" id="FungiDB:GGTG_05965"/>